<keyword evidence="2" id="KW-1185">Reference proteome</keyword>
<dbReference type="EMBL" id="BPLR01019851">
    <property type="protein sequence ID" value="GIX72496.1"/>
    <property type="molecule type" value="Genomic_DNA"/>
</dbReference>
<reference evidence="1 2" key="1">
    <citation type="submission" date="2021-06" db="EMBL/GenBank/DDBJ databases">
        <title>Caerostris extrusa draft genome.</title>
        <authorList>
            <person name="Kono N."/>
            <person name="Arakawa K."/>
        </authorList>
    </citation>
    <scope>NUCLEOTIDE SEQUENCE [LARGE SCALE GENOMIC DNA]</scope>
</reference>
<evidence type="ECO:0000313" key="2">
    <source>
        <dbReference type="Proteomes" id="UP001054945"/>
    </source>
</evidence>
<comment type="caution">
    <text evidence="1">The sequence shown here is derived from an EMBL/GenBank/DDBJ whole genome shotgun (WGS) entry which is preliminary data.</text>
</comment>
<sequence length="93" mass="10633">MYPKNLSPGQPDKADISTCSFNFETPSERDQFKSKPNYRWFGFQEFQYDTISDGPKAFSPAIFVVSESDIFSFTKLAKQGEFSGVLQKEREKG</sequence>
<proteinExistence type="predicted"/>
<dbReference type="Proteomes" id="UP001054945">
    <property type="component" value="Unassembled WGS sequence"/>
</dbReference>
<evidence type="ECO:0000313" key="1">
    <source>
        <dbReference type="EMBL" id="GIX72496.1"/>
    </source>
</evidence>
<organism evidence="1 2">
    <name type="scientific">Caerostris extrusa</name>
    <name type="common">Bark spider</name>
    <name type="synonym">Caerostris bankana</name>
    <dbReference type="NCBI Taxonomy" id="172846"/>
    <lineage>
        <taxon>Eukaryota</taxon>
        <taxon>Metazoa</taxon>
        <taxon>Ecdysozoa</taxon>
        <taxon>Arthropoda</taxon>
        <taxon>Chelicerata</taxon>
        <taxon>Arachnida</taxon>
        <taxon>Araneae</taxon>
        <taxon>Araneomorphae</taxon>
        <taxon>Entelegynae</taxon>
        <taxon>Araneoidea</taxon>
        <taxon>Araneidae</taxon>
        <taxon>Caerostris</taxon>
    </lineage>
</organism>
<dbReference type="AlphaFoldDB" id="A0AAV4MJB4"/>
<protein>
    <submittedName>
        <fullName evidence="1">Uncharacterized protein</fullName>
    </submittedName>
</protein>
<name>A0AAV4MJB4_CAEEX</name>
<gene>
    <name evidence="1" type="ORF">CEXT_240021</name>
</gene>
<accession>A0AAV4MJB4</accession>